<organism evidence="3 4">
    <name type="scientific">Arthrobacter mobilis</name>
    <dbReference type="NCBI Taxonomy" id="2724944"/>
    <lineage>
        <taxon>Bacteria</taxon>
        <taxon>Bacillati</taxon>
        <taxon>Actinomycetota</taxon>
        <taxon>Actinomycetes</taxon>
        <taxon>Micrococcales</taxon>
        <taxon>Micrococcaceae</taxon>
        <taxon>Arthrobacter</taxon>
    </lineage>
</organism>
<dbReference type="InterPro" id="IPR001466">
    <property type="entry name" value="Beta-lactam-related"/>
</dbReference>
<feature type="compositionally biased region" description="Low complexity" evidence="1">
    <location>
        <begin position="46"/>
        <end position="61"/>
    </location>
</feature>
<evidence type="ECO:0000256" key="1">
    <source>
        <dbReference type="SAM" id="MobiDB-lite"/>
    </source>
</evidence>
<proteinExistence type="predicted"/>
<keyword evidence="4" id="KW-1185">Reference proteome</keyword>
<dbReference type="InterPro" id="IPR012338">
    <property type="entry name" value="Beta-lactam/transpept-like"/>
</dbReference>
<accession>A0A7X6HFH3</accession>
<dbReference type="EMBL" id="JAAZSQ010000020">
    <property type="protein sequence ID" value="NKX56187.1"/>
    <property type="molecule type" value="Genomic_DNA"/>
</dbReference>
<dbReference type="SUPFAM" id="SSF56601">
    <property type="entry name" value="beta-lactamase/transpeptidase-like"/>
    <property type="match status" value="1"/>
</dbReference>
<gene>
    <name evidence="3" type="ORF">HGG74_16950</name>
</gene>
<feature type="domain" description="Beta-lactamase-related" evidence="2">
    <location>
        <begin position="75"/>
        <end position="423"/>
    </location>
</feature>
<dbReference type="Gene3D" id="3.40.710.10">
    <property type="entry name" value="DD-peptidase/beta-lactamase superfamily"/>
    <property type="match status" value="1"/>
</dbReference>
<name>A0A7X6HFH3_9MICC</name>
<evidence type="ECO:0000313" key="4">
    <source>
        <dbReference type="Proteomes" id="UP000544090"/>
    </source>
</evidence>
<dbReference type="AlphaFoldDB" id="A0A7X6HFH3"/>
<feature type="region of interest" description="Disordered" evidence="1">
    <location>
        <begin position="1"/>
        <end position="66"/>
    </location>
</feature>
<evidence type="ECO:0000313" key="3">
    <source>
        <dbReference type="EMBL" id="NKX56187.1"/>
    </source>
</evidence>
<dbReference type="Pfam" id="PF00144">
    <property type="entry name" value="Beta-lactamase"/>
    <property type="match status" value="1"/>
</dbReference>
<dbReference type="PANTHER" id="PTHR46825:SF7">
    <property type="entry name" value="D-ALANYL-D-ALANINE CARBOXYPEPTIDASE"/>
    <property type="match status" value="1"/>
</dbReference>
<comment type="caution">
    <text evidence="3">The sequence shown here is derived from an EMBL/GenBank/DDBJ whole genome shotgun (WGS) entry which is preliminary data.</text>
</comment>
<sequence length="439" mass="46116">MCACTTTAPPQSAPAAPAPAASAPASGTPAVSTATAAGQPATVPGTSPAATAKAPTASAPARNPALRPLNRQALQKTVKSLAAELVVPGAVVVLKTPHGDFNFAHGTRTYRGSDPVTLADRTRIGSITKTWTGTVILQLVQEGRLKLDDPVSKYHRGVPNGRKITIAQLLNMRSGLYSYSETPELNQALDSGPRKVWSPQELLDLAFGQKPWFAPDNGFYYSNTNAVLLGLIAEKLDGKPLARIFQDRLFTPLGLADTLFPFPGVSGLPAPHPRGYMYGTNTGMLYSQALPAALQQRARKGALKPRDVTELNPSWVWAAGAGISTAGDLAAWAEALVRGNLLDARLQRVRLASTKSPDAGSLDTARYGLAIARFGGLYGHAGELPGFSTFAAHDPANHVTLVVWTNLTPAPDGRSPATTIARAVARQVYTGPAGTDPLQ</sequence>
<dbReference type="Proteomes" id="UP000544090">
    <property type="component" value="Unassembled WGS sequence"/>
</dbReference>
<dbReference type="PANTHER" id="PTHR46825">
    <property type="entry name" value="D-ALANYL-D-ALANINE-CARBOXYPEPTIDASE/ENDOPEPTIDASE AMPH"/>
    <property type="match status" value="1"/>
</dbReference>
<dbReference type="InterPro" id="IPR050491">
    <property type="entry name" value="AmpC-like"/>
</dbReference>
<protein>
    <submittedName>
        <fullName evidence="3">Beta-lactamase family protein</fullName>
    </submittedName>
</protein>
<reference evidence="3 4" key="1">
    <citation type="submission" date="2020-04" db="EMBL/GenBank/DDBJ databases">
        <title>Arthrobacter sp. nov.</title>
        <authorList>
            <person name="Liu S."/>
        </authorList>
    </citation>
    <scope>NUCLEOTIDE SEQUENCE [LARGE SCALE GENOMIC DNA]</scope>
    <source>
        <strain evidence="3 4">E918</strain>
    </source>
</reference>
<feature type="compositionally biased region" description="Low complexity" evidence="1">
    <location>
        <begin position="1"/>
        <end position="37"/>
    </location>
</feature>
<evidence type="ECO:0000259" key="2">
    <source>
        <dbReference type="Pfam" id="PF00144"/>
    </source>
</evidence>